<gene>
    <name evidence="1" type="ORF">EC1118_1C17_0771g</name>
</gene>
<dbReference type="EMBL" id="FN393062">
    <property type="protein sequence ID" value="CAY78207.2"/>
    <property type="molecule type" value="Genomic_DNA"/>
</dbReference>
<dbReference type="AlphaFoldDB" id="C8Z491"/>
<evidence type="ECO:0000313" key="1">
    <source>
        <dbReference type="EMBL" id="CAY78207.2"/>
    </source>
</evidence>
<dbReference type="HOGENOM" id="CLU_1679330_0_0_1"/>
<dbReference type="Proteomes" id="UP000000286">
    <property type="component" value="Chromosome III"/>
</dbReference>
<name>C8Z491_YEAS8</name>
<protein>
    <submittedName>
        <fullName evidence="1">EC1118_1C17_0771p</fullName>
    </submittedName>
</protein>
<reference evidence="1 2" key="1">
    <citation type="journal article" date="2009" name="Proc. Natl. Acad. Sci. U.S.A.">
        <title>Eukaryote-to-eukaryote gene transfer events revealed by the genome sequence of the wine yeast Saccharomyces cerevisiae EC1118.</title>
        <authorList>
            <person name="Novo M."/>
            <person name="Bigey F."/>
            <person name="Beyne E."/>
            <person name="Galeote V."/>
            <person name="Gavory F."/>
            <person name="Mallet S."/>
            <person name="Cambot B."/>
            <person name="Legras J.L."/>
            <person name="Wincker P."/>
            <person name="Casaregola S."/>
            <person name="Dequin S."/>
        </authorList>
    </citation>
    <scope>NUCLEOTIDE SEQUENCE [LARGE SCALE GENOMIC DNA]</scope>
    <source>
        <strain evidence="2">Lalvin EC1118 / Prise de mousse</strain>
    </source>
</reference>
<dbReference type="OrthoDB" id="10287812at2759"/>
<proteinExistence type="predicted"/>
<organism evidence="1 2">
    <name type="scientific">Saccharomyces cerevisiae (strain Lalvin EC1118 / Prise de mousse)</name>
    <name type="common">Baker's yeast</name>
    <dbReference type="NCBI Taxonomy" id="643680"/>
    <lineage>
        <taxon>Eukaryota</taxon>
        <taxon>Fungi</taxon>
        <taxon>Dikarya</taxon>
        <taxon>Ascomycota</taxon>
        <taxon>Saccharomycotina</taxon>
        <taxon>Saccharomycetes</taxon>
        <taxon>Saccharomycetales</taxon>
        <taxon>Saccharomycetaceae</taxon>
        <taxon>Saccharomyces</taxon>
    </lineage>
</organism>
<evidence type="ECO:0000313" key="2">
    <source>
        <dbReference type="Proteomes" id="UP000000286"/>
    </source>
</evidence>
<sequence>MFIRVCNRLIYTPTNVLLITVEDGRISVLLWFRYAIPAELCYTRLGRILRGKHCADFPQSCCHNISRFGVLNKSVLGSFNQWLGGISKERKLIARTFDAFIRWSSTRGEEVTTYFFLQKKSVTFSVARRLSGRQQWEAQRKNNNNGNRNYLLSVTFV</sequence>
<accession>C8Z491</accession>